<dbReference type="EMBL" id="JAYKXH010000001">
    <property type="protein sequence ID" value="KAK7176569.1"/>
    <property type="molecule type" value="Genomic_DNA"/>
</dbReference>
<keyword evidence="2" id="KW-1185">Reference proteome</keyword>
<evidence type="ECO:0000313" key="2">
    <source>
        <dbReference type="Proteomes" id="UP001364617"/>
    </source>
</evidence>
<protein>
    <submittedName>
        <fullName evidence="1">Uncharacterized protein</fullName>
    </submittedName>
</protein>
<name>A0AAN9HHZ4_9TELE</name>
<evidence type="ECO:0000313" key="1">
    <source>
        <dbReference type="EMBL" id="KAK7176569.1"/>
    </source>
</evidence>
<gene>
    <name evidence="1" type="ORF">R3I93_000713</name>
</gene>
<comment type="caution">
    <text evidence="1">The sequence shown here is derived from an EMBL/GenBank/DDBJ whole genome shotgun (WGS) entry which is preliminary data.</text>
</comment>
<accession>A0AAN9HHZ4</accession>
<dbReference type="AlphaFoldDB" id="A0AAN9HHZ4"/>
<organism evidence="1 2">
    <name type="scientific">Phoxinus phoxinus</name>
    <name type="common">Eurasian minnow</name>
    <dbReference type="NCBI Taxonomy" id="58324"/>
    <lineage>
        <taxon>Eukaryota</taxon>
        <taxon>Metazoa</taxon>
        <taxon>Chordata</taxon>
        <taxon>Craniata</taxon>
        <taxon>Vertebrata</taxon>
        <taxon>Euteleostomi</taxon>
        <taxon>Actinopterygii</taxon>
        <taxon>Neopterygii</taxon>
        <taxon>Teleostei</taxon>
        <taxon>Ostariophysi</taxon>
        <taxon>Cypriniformes</taxon>
        <taxon>Leuciscidae</taxon>
        <taxon>Phoxininae</taxon>
        <taxon>Phoxinus</taxon>
    </lineage>
</organism>
<sequence>MQVIVYGVLTKCFQAGSLVTVKAPPPFFLLSLPFFHPPLTLLFPSLGGKIPAGTSTVDLNSGIVVEKQNSAKHAGGFPRMFFFILFRKPPC</sequence>
<dbReference type="Proteomes" id="UP001364617">
    <property type="component" value="Unassembled WGS sequence"/>
</dbReference>
<reference evidence="1 2" key="1">
    <citation type="submission" date="2024-02" db="EMBL/GenBank/DDBJ databases">
        <title>Chromosome-level genome assembly of the Eurasian Minnow (Phoxinus phoxinus).</title>
        <authorList>
            <person name="Oriowo T.O."/>
            <person name="Martin S."/>
            <person name="Stange M."/>
            <person name="Chrysostomakis Y."/>
            <person name="Brown T."/>
            <person name="Winkler S."/>
            <person name="Kukowka S."/>
            <person name="Myers E.W."/>
            <person name="Bohne A."/>
        </authorList>
    </citation>
    <scope>NUCLEOTIDE SEQUENCE [LARGE SCALE GENOMIC DNA]</scope>
    <source>
        <strain evidence="1">ZFMK-TIS-60720</strain>
        <tissue evidence="1">Whole Organism</tissue>
    </source>
</reference>
<proteinExistence type="predicted"/>